<comment type="caution">
    <text evidence="1">The sequence shown here is derived from an EMBL/GenBank/DDBJ whole genome shotgun (WGS) entry which is preliminary data.</text>
</comment>
<dbReference type="EMBL" id="WUBS01000007">
    <property type="protein sequence ID" value="NDL63336.1"/>
    <property type="molecule type" value="Genomic_DNA"/>
</dbReference>
<proteinExistence type="predicted"/>
<reference evidence="1 2" key="2">
    <citation type="submission" date="2020-02" db="EMBL/GenBank/DDBJ databases">
        <title>The new genus of Enterobacteriales.</title>
        <authorList>
            <person name="Kim I.S."/>
        </authorList>
    </citation>
    <scope>NUCLEOTIDE SEQUENCE [LARGE SCALE GENOMIC DNA]</scope>
    <source>
        <strain evidence="1 2">SAP-6</strain>
    </source>
</reference>
<evidence type="ECO:0000313" key="2">
    <source>
        <dbReference type="Proteomes" id="UP000461443"/>
    </source>
</evidence>
<sequence>MPDSPQCQRQSRENRPYNLRVSTVSSSSFQGFTQTGLSFLQQVVRENSKDWFESHRGVYQAHLLLPFRALVEDLAPAMLAIDDRLETRPAVGKTLSRMYRDTRFSHDKSLFRNRMWLTFKRPSKEWTDAPVFFFEIAPDFFRYGLGYYSASKATMDRFRHLMLRQPEEFARAAACARAPFELAGESYKRPLIKGQDAGLATWYNRKSFAVMATDNQVESLFTPALATRLRRDLARLQPLYDLLMRVEILKQIPLDDL</sequence>
<reference evidence="1 2" key="1">
    <citation type="submission" date="2019-12" db="EMBL/GenBank/DDBJ databases">
        <authorList>
            <person name="Lee S.D."/>
        </authorList>
    </citation>
    <scope>NUCLEOTIDE SEQUENCE [LARGE SCALE GENOMIC DNA]</scope>
    <source>
        <strain evidence="1 2">SAP-6</strain>
    </source>
</reference>
<accession>A0A845SK12</accession>
<gene>
    <name evidence="1" type="ORF">GRH90_11340</name>
</gene>
<evidence type="ECO:0000313" key="1">
    <source>
        <dbReference type="EMBL" id="NDL63336.1"/>
    </source>
</evidence>
<dbReference type="NCBIfam" id="TIGR02453">
    <property type="entry name" value="TIGR02453 family protein"/>
    <property type="match status" value="1"/>
</dbReference>
<keyword evidence="2" id="KW-1185">Reference proteome</keyword>
<dbReference type="PANTHER" id="PTHR36452:SF1">
    <property type="entry name" value="DUF2461 DOMAIN-CONTAINING PROTEIN"/>
    <property type="match status" value="1"/>
</dbReference>
<name>A0A845SK12_9GAMM</name>
<dbReference type="InterPro" id="IPR012808">
    <property type="entry name" value="CHP02453"/>
</dbReference>
<dbReference type="InterPro" id="IPR015996">
    <property type="entry name" value="UCP028451"/>
</dbReference>
<protein>
    <submittedName>
        <fullName evidence="1">TIGR02453 family protein</fullName>
    </submittedName>
</protein>
<dbReference type="PANTHER" id="PTHR36452">
    <property type="entry name" value="CHROMOSOME 12, WHOLE GENOME SHOTGUN SEQUENCE"/>
    <property type="match status" value="1"/>
</dbReference>
<dbReference type="PIRSF" id="PIRSF028451">
    <property type="entry name" value="UCP028451"/>
    <property type="match status" value="1"/>
</dbReference>
<dbReference type="AlphaFoldDB" id="A0A845SK12"/>
<dbReference type="Proteomes" id="UP000461443">
    <property type="component" value="Unassembled WGS sequence"/>
</dbReference>
<organism evidence="1 2">
    <name type="scientific">Acerihabitans arboris</name>
    <dbReference type="NCBI Taxonomy" id="2691583"/>
    <lineage>
        <taxon>Bacteria</taxon>
        <taxon>Pseudomonadati</taxon>
        <taxon>Pseudomonadota</taxon>
        <taxon>Gammaproteobacteria</taxon>
        <taxon>Enterobacterales</taxon>
        <taxon>Pectobacteriaceae</taxon>
        <taxon>Acerihabitans</taxon>
    </lineage>
</organism>
<dbReference type="Pfam" id="PF09365">
    <property type="entry name" value="DUF2461"/>
    <property type="match status" value="1"/>
</dbReference>